<accession>A0AAU7CWC7</accession>
<feature type="domain" description="Hypervirulence associated protein TUDOR" evidence="1">
    <location>
        <begin position="8"/>
        <end position="66"/>
    </location>
</feature>
<organism evidence="2">
    <name type="scientific">Edaphobacter paludis</name>
    <dbReference type="NCBI Taxonomy" id="3035702"/>
    <lineage>
        <taxon>Bacteria</taxon>
        <taxon>Pseudomonadati</taxon>
        <taxon>Acidobacteriota</taxon>
        <taxon>Terriglobia</taxon>
        <taxon>Terriglobales</taxon>
        <taxon>Acidobacteriaceae</taxon>
        <taxon>Edaphobacter</taxon>
    </lineage>
</organism>
<protein>
    <submittedName>
        <fullName evidence="2">DUF2945 domain-containing protein</fullName>
    </submittedName>
</protein>
<dbReference type="EMBL" id="CP121195">
    <property type="protein sequence ID" value="XBH12687.1"/>
    <property type="molecule type" value="Genomic_DNA"/>
</dbReference>
<gene>
    <name evidence="2" type="ORF">P4G45_13015</name>
    <name evidence="3" type="ORF">P8936_13425</name>
</gene>
<evidence type="ECO:0000259" key="1">
    <source>
        <dbReference type="Pfam" id="PF11160"/>
    </source>
</evidence>
<evidence type="ECO:0000313" key="2">
    <source>
        <dbReference type="EMBL" id="XBH09401.1"/>
    </source>
</evidence>
<evidence type="ECO:0000313" key="3">
    <source>
        <dbReference type="EMBL" id="XBH12687.1"/>
    </source>
</evidence>
<dbReference type="EMBL" id="CP121194">
    <property type="protein sequence ID" value="XBH09401.1"/>
    <property type="molecule type" value="Genomic_DNA"/>
</dbReference>
<dbReference type="RefSeq" id="WP_348266911.1">
    <property type="nucleotide sequence ID" value="NZ_CP121194.1"/>
</dbReference>
<proteinExistence type="predicted"/>
<reference evidence="2" key="1">
    <citation type="submission" date="2023-03" db="EMBL/GenBank/DDBJ databases">
        <title>Edaphobacter sp.</title>
        <authorList>
            <person name="Huber K.J."/>
            <person name="Papendorf J."/>
            <person name="Pilke C."/>
            <person name="Bunk B."/>
            <person name="Sproeer C."/>
            <person name="Pester M."/>
        </authorList>
    </citation>
    <scope>NUCLEOTIDE SEQUENCE</scope>
    <source>
        <strain evidence="2">DSM 109919</strain>
        <strain evidence="3">DSM 109920</strain>
    </source>
</reference>
<sequence>MTKTFKAGDHVEWNSEAGRVSGVIKKKIVTDVTVAGYVHHASKDEPQYMIASDKTDHVAIHKGAALQHIGAKAKSSPAKRGNS</sequence>
<accession>A0AAU7D5U5</accession>
<dbReference type="AlphaFoldDB" id="A0AAU7CWC7"/>
<dbReference type="Pfam" id="PF11160">
    <property type="entry name" value="Hva1_TUDOR"/>
    <property type="match status" value="1"/>
</dbReference>
<dbReference type="Gene3D" id="2.30.30.1060">
    <property type="match status" value="1"/>
</dbReference>
<dbReference type="KEGG" id="epl:P4G45_13015"/>
<dbReference type="InterPro" id="IPR021331">
    <property type="entry name" value="Hva1_TUDOR"/>
</dbReference>
<name>A0AAU7CWC7_9BACT</name>